<feature type="signal peptide" evidence="1">
    <location>
        <begin position="1"/>
        <end position="25"/>
    </location>
</feature>
<keyword evidence="1" id="KW-0732">Signal</keyword>
<protein>
    <submittedName>
        <fullName evidence="3">Fimbrial protein</fullName>
    </submittedName>
</protein>
<sequence length="198" mass="20645">MKKTLLSLPIAAAVAMAAIPESALAGDATLDATLTATIVDTTCDMKLSGGIGGDATEQTINIIVPGRDNTYVPITDAQAGKAASTFKIKIVECPPSMTSLKTTIKGTASDTSNTALANQIAETDGGAKGAALEIARSIATTAPFVINSTVDDERLVWTEDEIKKAKEVSLTATLRETKAGEMTIGHFKTVVTFEFSYE</sequence>
<reference evidence="3" key="1">
    <citation type="submission" date="2021-07" db="EMBL/GenBank/DDBJ databases">
        <title>Whole-Genome Sequences of non-enterica strains of Salmonella enterica isolated from poultry houses.</title>
        <authorList>
            <person name="Lamas A."/>
            <person name="Regal P."/>
            <person name="Miranda J.M."/>
            <person name="Vazquez B."/>
            <person name="Cepeda A."/>
            <person name="Franco C.M."/>
        </authorList>
    </citation>
    <scope>NUCLEOTIDE SEQUENCE</scope>
    <source>
        <strain evidence="3">LHICA_SA2</strain>
    </source>
</reference>
<dbReference type="Pfam" id="PF00419">
    <property type="entry name" value="Fimbrial"/>
    <property type="match status" value="1"/>
</dbReference>
<evidence type="ECO:0000256" key="1">
    <source>
        <dbReference type="SAM" id="SignalP"/>
    </source>
</evidence>
<dbReference type="InterPro" id="IPR050263">
    <property type="entry name" value="Bact_Fimbrial_Adh_Pro"/>
</dbReference>
<dbReference type="AlphaFoldDB" id="A0A8F7UWW5"/>
<organism evidence="3">
    <name type="scientific">Salmonella enterica subsp. salamae</name>
    <dbReference type="NCBI Taxonomy" id="59202"/>
    <lineage>
        <taxon>Bacteria</taxon>
        <taxon>Pseudomonadati</taxon>
        <taxon>Pseudomonadota</taxon>
        <taxon>Gammaproteobacteria</taxon>
        <taxon>Enterobacterales</taxon>
        <taxon>Enterobacteriaceae</taxon>
        <taxon>Salmonella</taxon>
    </lineage>
</organism>
<dbReference type="GO" id="GO:0009289">
    <property type="term" value="C:pilus"/>
    <property type="evidence" value="ECO:0007669"/>
    <property type="project" value="InterPro"/>
</dbReference>
<dbReference type="InterPro" id="IPR000259">
    <property type="entry name" value="Adhesion_dom_fimbrial"/>
</dbReference>
<dbReference type="GO" id="GO:0043709">
    <property type="term" value="P:cell adhesion involved in single-species biofilm formation"/>
    <property type="evidence" value="ECO:0007669"/>
    <property type="project" value="TreeGrafter"/>
</dbReference>
<name>A0A8F7UWW5_SALER</name>
<dbReference type="EMBL" id="CP079837">
    <property type="protein sequence ID" value="QXX24345.1"/>
    <property type="molecule type" value="Genomic_DNA"/>
</dbReference>
<feature type="chain" id="PRO_5034384300" evidence="1">
    <location>
        <begin position="26"/>
        <end position="198"/>
    </location>
</feature>
<dbReference type="PANTHER" id="PTHR33420:SF33">
    <property type="entry name" value="MINOR FIMBRIAL SUBUNIT"/>
    <property type="match status" value="1"/>
</dbReference>
<dbReference type="PANTHER" id="PTHR33420">
    <property type="entry name" value="FIMBRIAL SUBUNIT ELFA-RELATED"/>
    <property type="match status" value="1"/>
</dbReference>
<accession>A0A8F7UWW5</accession>
<evidence type="ECO:0000259" key="2">
    <source>
        <dbReference type="Pfam" id="PF00419"/>
    </source>
</evidence>
<gene>
    <name evidence="3" type="ORF">JMJ84_17490</name>
</gene>
<proteinExistence type="predicted"/>
<feature type="domain" description="Fimbrial-type adhesion" evidence="2">
    <location>
        <begin position="77"/>
        <end position="197"/>
    </location>
</feature>
<evidence type="ECO:0000313" key="3">
    <source>
        <dbReference type="EMBL" id="QXX24345.1"/>
    </source>
</evidence>